<keyword evidence="1" id="KW-0175">Coiled coil</keyword>
<gene>
    <name evidence="2" type="ORF">LCGC14_0577840</name>
</gene>
<sequence length="125" mass="13822">MNVDQAAINMSNVLQDSRIETPKGPLTSREHQQLAADLHLLISRAKEVDEATEEAKRLVIKVANLEGELIALREDLKQARIKVHEVIKNAGAEVPGEFLSEEEEKELLKEIKGAPDPGPIEAPKE</sequence>
<name>A0A0F9UQM1_9ZZZZ</name>
<protein>
    <submittedName>
        <fullName evidence="2">Uncharacterized protein</fullName>
    </submittedName>
</protein>
<reference evidence="2" key="1">
    <citation type="journal article" date="2015" name="Nature">
        <title>Complex archaea that bridge the gap between prokaryotes and eukaryotes.</title>
        <authorList>
            <person name="Spang A."/>
            <person name="Saw J.H."/>
            <person name="Jorgensen S.L."/>
            <person name="Zaremba-Niedzwiedzka K."/>
            <person name="Martijn J."/>
            <person name="Lind A.E."/>
            <person name="van Eijk R."/>
            <person name="Schleper C."/>
            <person name="Guy L."/>
            <person name="Ettema T.J."/>
        </authorList>
    </citation>
    <scope>NUCLEOTIDE SEQUENCE</scope>
</reference>
<evidence type="ECO:0000313" key="2">
    <source>
        <dbReference type="EMBL" id="KKN55893.1"/>
    </source>
</evidence>
<organism evidence="2">
    <name type="scientific">marine sediment metagenome</name>
    <dbReference type="NCBI Taxonomy" id="412755"/>
    <lineage>
        <taxon>unclassified sequences</taxon>
        <taxon>metagenomes</taxon>
        <taxon>ecological metagenomes</taxon>
    </lineage>
</organism>
<evidence type="ECO:0000256" key="1">
    <source>
        <dbReference type="SAM" id="Coils"/>
    </source>
</evidence>
<dbReference type="EMBL" id="LAZR01000867">
    <property type="protein sequence ID" value="KKN55893.1"/>
    <property type="molecule type" value="Genomic_DNA"/>
</dbReference>
<proteinExistence type="predicted"/>
<dbReference type="AlphaFoldDB" id="A0A0F9UQM1"/>
<accession>A0A0F9UQM1</accession>
<comment type="caution">
    <text evidence="2">The sequence shown here is derived from an EMBL/GenBank/DDBJ whole genome shotgun (WGS) entry which is preliminary data.</text>
</comment>
<feature type="coiled-coil region" evidence="1">
    <location>
        <begin position="48"/>
        <end position="89"/>
    </location>
</feature>